<feature type="chain" id="PRO_5034236933" description="TNFR-Cys domain-containing protein" evidence="4">
    <location>
        <begin position="22"/>
        <end position="301"/>
    </location>
</feature>
<dbReference type="InterPro" id="IPR020445">
    <property type="entry name" value="TNFR_4"/>
</dbReference>
<feature type="signal peptide" evidence="4">
    <location>
        <begin position="1"/>
        <end position="21"/>
    </location>
</feature>
<keyword evidence="7" id="KW-1185">Reference proteome</keyword>
<evidence type="ECO:0000313" key="6">
    <source>
        <dbReference type="Ensembl" id="ENSLLEP00000014834.1"/>
    </source>
</evidence>
<keyword evidence="3" id="KW-0812">Transmembrane</keyword>
<evidence type="ECO:0000256" key="2">
    <source>
        <dbReference type="SAM" id="MobiDB-lite"/>
    </source>
</evidence>
<name>A0A8C5ML38_9ANUR</name>
<dbReference type="Pfam" id="PF00020">
    <property type="entry name" value="TNFR_c6"/>
    <property type="match status" value="2"/>
</dbReference>
<dbReference type="PANTHER" id="PTHR47881">
    <property type="entry name" value="TUMOR NECROSIS FACTOR RECEPTOR SUBFAMILY MEMBER 4"/>
    <property type="match status" value="1"/>
</dbReference>
<sequence>MAVTCVIFFVLWFTALSPTMALCPPHQYPQRTESGTEICCFYCAAGEQIVASCKRHDSKSNCAPCKKGYFNKENTRSFCTPCYNCDASSIEKKPCEKHSAAICECPEGSVPNNERNTSCRCEIGKQIVEKKCVPCPTGHFSNRENSICQPWTNCSARGEEVQQSGSRTSDVKCSKTKIPPEAVTTKYMKLQTTGIILNNLKTNTENQQITTRAGPKILTKNDDISNGNTSPNNVMNLGTLLLILVGVLLLSVSAGFIITLMAQTKPKKNRRLYTRKCKHPVQEVQEQSSASESSLVKQCSA</sequence>
<dbReference type="SMART" id="SM00208">
    <property type="entry name" value="TNFR"/>
    <property type="match status" value="3"/>
</dbReference>
<feature type="region of interest" description="Disordered" evidence="2">
    <location>
        <begin position="282"/>
        <end position="301"/>
    </location>
</feature>
<evidence type="ECO:0000313" key="7">
    <source>
        <dbReference type="Proteomes" id="UP000694569"/>
    </source>
</evidence>
<keyword evidence="1" id="KW-1015">Disulfide bond</keyword>
<proteinExistence type="predicted"/>
<evidence type="ECO:0000256" key="3">
    <source>
        <dbReference type="SAM" id="Phobius"/>
    </source>
</evidence>
<dbReference type="InterPro" id="IPR001368">
    <property type="entry name" value="TNFR/NGFR_Cys_rich_reg"/>
</dbReference>
<dbReference type="PROSITE" id="PS50050">
    <property type="entry name" value="TNFR_NGFR_2"/>
    <property type="match status" value="1"/>
</dbReference>
<dbReference type="AlphaFoldDB" id="A0A8C5ML38"/>
<reference evidence="6" key="2">
    <citation type="submission" date="2025-09" db="UniProtKB">
        <authorList>
            <consortium name="Ensembl"/>
        </authorList>
    </citation>
    <scope>IDENTIFICATION</scope>
</reference>
<evidence type="ECO:0000256" key="4">
    <source>
        <dbReference type="SAM" id="SignalP"/>
    </source>
</evidence>
<keyword evidence="4" id="KW-0732">Signal</keyword>
<dbReference type="GeneTree" id="ENSGT01120000273829"/>
<organism evidence="6 7">
    <name type="scientific">Leptobrachium leishanense</name>
    <name type="common">Leishan spiny toad</name>
    <dbReference type="NCBI Taxonomy" id="445787"/>
    <lineage>
        <taxon>Eukaryota</taxon>
        <taxon>Metazoa</taxon>
        <taxon>Chordata</taxon>
        <taxon>Craniata</taxon>
        <taxon>Vertebrata</taxon>
        <taxon>Euteleostomi</taxon>
        <taxon>Amphibia</taxon>
        <taxon>Batrachia</taxon>
        <taxon>Anura</taxon>
        <taxon>Pelobatoidea</taxon>
        <taxon>Megophryidae</taxon>
        <taxon>Leptobrachium</taxon>
    </lineage>
</organism>
<dbReference type="Gene3D" id="2.10.50.10">
    <property type="entry name" value="Tumor Necrosis Factor Receptor, subunit A, domain 2"/>
    <property type="match status" value="2"/>
</dbReference>
<feature type="transmembrane region" description="Helical" evidence="3">
    <location>
        <begin position="240"/>
        <end position="262"/>
    </location>
</feature>
<protein>
    <recommendedName>
        <fullName evidence="5">TNFR-Cys domain-containing protein</fullName>
    </recommendedName>
</protein>
<dbReference type="GO" id="GO:0005031">
    <property type="term" value="F:tumor necrosis factor receptor activity"/>
    <property type="evidence" value="ECO:0007669"/>
    <property type="project" value="InterPro"/>
</dbReference>
<dbReference type="Proteomes" id="UP000694569">
    <property type="component" value="Unplaced"/>
</dbReference>
<accession>A0A8C5ML38</accession>
<feature type="repeat" description="TNFR-Cys" evidence="1">
    <location>
        <begin position="64"/>
        <end position="103"/>
    </location>
</feature>
<dbReference type="SUPFAM" id="SSF57586">
    <property type="entry name" value="TNF receptor-like"/>
    <property type="match status" value="1"/>
</dbReference>
<dbReference type="PROSITE" id="PS00652">
    <property type="entry name" value="TNFR_NGFR_1"/>
    <property type="match status" value="1"/>
</dbReference>
<feature type="disulfide bond" evidence="1">
    <location>
        <begin position="85"/>
        <end position="103"/>
    </location>
</feature>
<keyword evidence="3" id="KW-1133">Transmembrane helix</keyword>
<dbReference type="OrthoDB" id="9950067at2759"/>
<dbReference type="PANTHER" id="PTHR47881:SF1">
    <property type="entry name" value="TUMOR NECROSIS FACTOR RECEPTOR SUPERFAMILY MEMBER 4"/>
    <property type="match status" value="1"/>
</dbReference>
<feature type="domain" description="TNFR-Cys" evidence="5">
    <location>
        <begin position="64"/>
        <end position="103"/>
    </location>
</feature>
<dbReference type="GO" id="GO:0006954">
    <property type="term" value="P:inflammatory response"/>
    <property type="evidence" value="ECO:0007669"/>
    <property type="project" value="InterPro"/>
</dbReference>
<dbReference type="Ensembl" id="ENSLLET00000015409.1">
    <property type="protein sequence ID" value="ENSLLEP00000014834.1"/>
    <property type="gene ID" value="ENSLLEG00000009440.1"/>
</dbReference>
<feature type="disulfide bond" evidence="1">
    <location>
        <begin position="82"/>
        <end position="95"/>
    </location>
</feature>
<evidence type="ECO:0000259" key="5">
    <source>
        <dbReference type="PROSITE" id="PS50050"/>
    </source>
</evidence>
<keyword evidence="3" id="KW-0472">Membrane</keyword>
<reference evidence="6" key="1">
    <citation type="submission" date="2025-08" db="UniProtKB">
        <authorList>
            <consortium name="Ensembl"/>
        </authorList>
    </citation>
    <scope>IDENTIFICATION</scope>
</reference>
<comment type="caution">
    <text evidence="1">Lacks conserved residue(s) required for the propagation of feature annotation.</text>
</comment>
<evidence type="ECO:0000256" key="1">
    <source>
        <dbReference type="PROSITE-ProRule" id="PRU00206"/>
    </source>
</evidence>